<sequence length="91" mass="10154">MEASTHNGLPKQPLGNLIMLFVHWDFRYLQQSFGPNMKSSDCSPNYPADDTSWSLGEHLAEAFAVQSAAAFTDLLTEETSHKLTQLRIDLA</sequence>
<name>A0AAV1R693_9ROSI</name>
<reference evidence="1 2" key="1">
    <citation type="submission" date="2024-01" db="EMBL/GenBank/DDBJ databases">
        <authorList>
            <person name="Waweru B."/>
        </authorList>
    </citation>
    <scope>NUCLEOTIDE SEQUENCE [LARGE SCALE GENOMIC DNA]</scope>
</reference>
<dbReference type="AlphaFoldDB" id="A0AAV1R693"/>
<organism evidence="1 2">
    <name type="scientific">Dovyalis caffra</name>
    <dbReference type="NCBI Taxonomy" id="77055"/>
    <lineage>
        <taxon>Eukaryota</taxon>
        <taxon>Viridiplantae</taxon>
        <taxon>Streptophyta</taxon>
        <taxon>Embryophyta</taxon>
        <taxon>Tracheophyta</taxon>
        <taxon>Spermatophyta</taxon>
        <taxon>Magnoliopsida</taxon>
        <taxon>eudicotyledons</taxon>
        <taxon>Gunneridae</taxon>
        <taxon>Pentapetalae</taxon>
        <taxon>rosids</taxon>
        <taxon>fabids</taxon>
        <taxon>Malpighiales</taxon>
        <taxon>Salicaceae</taxon>
        <taxon>Flacourtieae</taxon>
        <taxon>Dovyalis</taxon>
    </lineage>
</organism>
<dbReference type="EMBL" id="CAWUPB010000913">
    <property type="protein sequence ID" value="CAK7329443.1"/>
    <property type="molecule type" value="Genomic_DNA"/>
</dbReference>
<comment type="caution">
    <text evidence="1">The sequence shown here is derived from an EMBL/GenBank/DDBJ whole genome shotgun (WGS) entry which is preliminary data.</text>
</comment>
<keyword evidence="2" id="KW-1185">Reference proteome</keyword>
<protein>
    <submittedName>
        <fullName evidence="1">Uncharacterized protein</fullName>
    </submittedName>
</protein>
<gene>
    <name evidence="1" type="ORF">DCAF_LOCUS7198</name>
</gene>
<evidence type="ECO:0000313" key="2">
    <source>
        <dbReference type="Proteomes" id="UP001314170"/>
    </source>
</evidence>
<proteinExistence type="predicted"/>
<evidence type="ECO:0000313" key="1">
    <source>
        <dbReference type="EMBL" id="CAK7329443.1"/>
    </source>
</evidence>
<accession>A0AAV1R693</accession>
<dbReference type="Proteomes" id="UP001314170">
    <property type="component" value="Unassembled WGS sequence"/>
</dbReference>